<protein>
    <submittedName>
        <fullName evidence="1">Uncharacterized protein</fullName>
    </submittedName>
</protein>
<evidence type="ECO:0000313" key="2">
    <source>
        <dbReference type="Proteomes" id="UP000000442"/>
    </source>
</evidence>
<accession>C0QML2</accession>
<organism evidence="1 2">
    <name type="scientific">Desulforapulum autotrophicum (strain ATCC 43914 / DSM 3382 / VKM B-1955 / HRM2)</name>
    <name type="common">Desulfobacterium autotrophicum</name>
    <dbReference type="NCBI Taxonomy" id="177437"/>
    <lineage>
        <taxon>Bacteria</taxon>
        <taxon>Pseudomonadati</taxon>
        <taxon>Thermodesulfobacteriota</taxon>
        <taxon>Desulfobacteria</taxon>
        <taxon>Desulfobacterales</taxon>
        <taxon>Desulfobacteraceae</taxon>
        <taxon>Desulforapulum</taxon>
    </lineage>
</organism>
<keyword evidence="2" id="KW-1185">Reference proteome</keyword>
<dbReference type="AlphaFoldDB" id="C0QML2"/>
<name>C0QML2_DESAH</name>
<dbReference type="Proteomes" id="UP000000442">
    <property type="component" value="Plasmid pHRM2a"/>
</dbReference>
<reference evidence="1 2" key="1">
    <citation type="journal article" date="2009" name="Environ. Microbiol.">
        <title>Genome sequence of Desulfobacterium autotrophicum HRM2, a marine sulfate reducer oxidizing organic carbon completely to carbon dioxide.</title>
        <authorList>
            <person name="Strittmatter A.W."/>
            <person name="Liesegang H."/>
            <person name="Rabus R."/>
            <person name="Decker I."/>
            <person name="Amann J."/>
            <person name="Andres S."/>
            <person name="Henne A."/>
            <person name="Fricke W.F."/>
            <person name="Martinez-Arias R."/>
            <person name="Bartels D."/>
            <person name="Goesmann A."/>
            <person name="Krause L."/>
            <person name="Puehler A."/>
            <person name="Klenk H.P."/>
            <person name="Richter M."/>
            <person name="Schuler M."/>
            <person name="Gloeckner F.O."/>
            <person name="Meyerdierks A."/>
            <person name="Gottschalk G."/>
            <person name="Amann R."/>
        </authorList>
    </citation>
    <scope>NUCLEOTIDE SEQUENCE [LARGE SCALE GENOMIC DNA]</scope>
    <source>
        <strain evidence="2">ATCC 43914 / DSM 3382 / HRM2</strain>
        <plasmid evidence="2">Plasmid pHRM2a</plasmid>
    </source>
</reference>
<dbReference type="KEGG" id="dat:HRM2_p00120"/>
<keyword evidence="1" id="KW-0614">Plasmid</keyword>
<gene>
    <name evidence="1" type="ORF">HRM2_p00120</name>
</gene>
<sequence length="69" mass="8192">MQKHTLPPNGHIGLTQRCWANIRRCIRCCRQDTNKLDLCIKKCIESQRKGNFTRKTWQQINDDDNVMSM</sequence>
<dbReference type="HOGENOM" id="CLU_2769022_0_0_7"/>
<geneLocation type="plasmid" evidence="1 2">
    <name>pHRM2a</name>
</geneLocation>
<dbReference type="EMBL" id="CP001088">
    <property type="protein sequence ID" value="ACN18006.1"/>
    <property type="molecule type" value="Genomic_DNA"/>
</dbReference>
<evidence type="ECO:0000313" key="1">
    <source>
        <dbReference type="EMBL" id="ACN18006.1"/>
    </source>
</evidence>
<proteinExistence type="predicted"/>